<organism evidence="2 3">
    <name type="scientific">Nocardia terpenica</name>
    <dbReference type="NCBI Taxonomy" id="455432"/>
    <lineage>
        <taxon>Bacteria</taxon>
        <taxon>Bacillati</taxon>
        <taxon>Actinomycetota</taxon>
        <taxon>Actinomycetes</taxon>
        <taxon>Mycobacteriales</taxon>
        <taxon>Nocardiaceae</taxon>
        <taxon>Nocardia</taxon>
    </lineage>
</organism>
<dbReference type="AlphaFoldDB" id="A0A291RU95"/>
<sequence>MAFLGKILRNRRAGDHRLAWNRPNLSGGSTFELTSPDFAHESTLDPIHAAERVGGSDLSPALTWSGVPEGTAHLLLVVEDPDAPTPIPVVHCLALIDPALTNIPRGGLSADTPALGVRILRSSRSRGYRGPAPIKSHGPHRYAFELFALPEQLTAVDGKSPEAARPDRVLATTHATARARTDGFYERA</sequence>
<proteinExistence type="inferred from homology"/>
<evidence type="ECO:0000256" key="1">
    <source>
        <dbReference type="ARBA" id="ARBA00007120"/>
    </source>
</evidence>
<dbReference type="CDD" id="cd00865">
    <property type="entry name" value="PEBP_bact_arch"/>
    <property type="match status" value="1"/>
</dbReference>
<dbReference type="GeneID" id="88362675"/>
<reference evidence="2 3" key="1">
    <citation type="submission" date="2017-10" db="EMBL/GenBank/DDBJ databases">
        <title>Comparative genomics between pathogenic Norcardia.</title>
        <authorList>
            <person name="Zeng L."/>
        </authorList>
    </citation>
    <scope>NUCLEOTIDE SEQUENCE [LARGE SCALE GENOMIC DNA]</scope>
    <source>
        <strain evidence="2 3">NC_YFY_NT001</strain>
    </source>
</reference>
<dbReference type="InterPro" id="IPR005247">
    <property type="entry name" value="YbhB_YbcL/LppC-like"/>
</dbReference>
<dbReference type="EMBL" id="CP023778">
    <property type="protein sequence ID" value="ATL70804.1"/>
    <property type="molecule type" value="Genomic_DNA"/>
</dbReference>
<comment type="similarity">
    <text evidence="1">Belongs to the UPF0098 family.</text>
</comment>
<accession>A0A291RU95</accession>
<name>A0A291RU95_9NOCA</name>
<dbReference type="Gene3D" id="3.90.280.10">
    <property type="entry name" value="PEBP-like"/>
    <property type="match status" value="1"/>
</dbReference>
<dbReference type="PANTHER" id="PTHR30289">
    <property type="entry name" value="UNCHARACTERIZED PROTEIN YBCL-RELATED"/>
    <property type="match status" value="1"/>
</dbReference>
<dbReference type="KEGG" id="ntp:CRH09_36115"/>
<dbReference type="RefSeq" id="WP_098697749.1">
    <property type="nucleotide sequence ID" value="NZ_CP023778.1"/>
</dbReference>
<dbReference type="InterPro" id="IPR036610">
    <property type="entry name" value="PEBP-like_sf"/>
</dbReference>
<dbReference type="PANTHER" id="PTHR30289:SF1">
    <property type="entry name" value="PEBP (PHOSPHATIDYLETHANOLAMINE-BINDING PROTEIN) FAMILY PROTEIN"/>
    <property type="match status" value="1"/>
</dbReference>
<dbReference type="InterPro" id="IPR008914">
    <property type="entry name" value="PEBP"/>
</dbReference>
<dbReference type="Proteomes" id="UP000221961">
    <property type="component" value="Chromosome"/>
</dbReference>
<protein>
    <submittedName>
        <fullName evidence="2">PEBP family protein</fullName>
    </submittedName>
</protein>
<dbReference type="Pfam" id="PF01161">
    <property type="entry name" value="PBP"/>
    <property type="match status" value="1"/>
</dbReference>
<evidence type="ECO:0000313" key="2">
    <source>
        <dbReference type="EMBL" id="ATL70804.1"/>
    </source>
</evidence>
<evidence type="ECO:0000313" key="3">
    <source>
        <dbReference type="Proteomes" id="UP000221961"/>
    </source>
</evidence>
<dbReference type="SUPFAM" id="SSF49777">
    <property type="entry name" value="PEBP-like"/>
    <property type="match status" value="1"/>
</dbReference>
<gene>
    <name evidence="2" type="ORF">CRH09_36115</name>
</gene>